<organism evidence="5 6">
    <name type="scientific">Breznakibacter xylanolyticus</name>
    <dbReference type="NCBI Taxonomy" id="990"/>
    <lineage>
        <taxon>Bacteria</taxon>
        <taxon>Pseudomonadati</taxon>
        <taxon>Bacteroidota</taxon>
        <taxon>Bacteroidia</taxon>
        <taxon>Marinilabiliales</taxon>
        <taxon>Marinilabiliaceae</taxon>
        <taxon>Breznakibacter</taxon>
    </lineage>
</organism>
<evidence type="ECO:0000256" key="3">
    <source>
        <dbReference type="ARBA" id="ARBA00022777"/>
    </source>
</evidence>
<reference evidence="5 6" key="1">
    <citation type="submission" date="2018-06" db="EMBL/GenBank/DDBJ databases">
        <title>Genomic Encyclopedia of Archaeal and Bacterial Type Strains, Phase II (KMG-II): from individual species to whole genera.</title>
        <authorList>
            <person name="Goeker M."/>
        </authorList>
    </citation>
    <scope>NUCLEOTIDE SEQUENCE [LARGE SCALE GENOMIC DNA]</scope>
    <source>
        <strain evidence="5 6">DSM 6779</strain>
    </source>
</reference>
<dbReference type="PANTHER" id="PTHR37419:SF8">
    <property type="entry name" value="TOXIN YJJJ"/>
    <property type="match status" value="1"/>
</dbReference>
<sequence length="424" mass="48251">MKVNKNIRREIEVYANWDEQKPPVLMGRLYAEPVRGNEIFSFEYDKSYLKDGMASVLDPDLRLYGGTQYLAQGKENFGLFLDSSPDRWGRLLMRRREAALARYESRPERTLLESDYLLGVFDEQRMGALRFKTDATGPFLNDDVRLSSPPWISLRTLEEISLKLENEDAVDDPEYLKWLNMLIQPGSSLGGARPKAGVHDPEGHLWIAKFPSLSDGINIGAWEMVVHQLAVASGVNMAQAQIHKFSSPYDTFLTKRFDRKQSGGRIHFASAMTLLGYSDGTDFHDGVSYLELAEFIIQNCCEVNADLEEMWRRIVFHIAVSNTDDHLRNHGFLLTKTGWRLSPAFDINPNPDGRGLKLNISENDNSLDLELVMSVKDYFRVSDKKADQIVGKISESVSQWKSVSSRLGISRNEQELMERAFGRV</sequence>
<evidence type="ECO:0000256" key="2">
    <source>
        <dbReference type="ARBA" id="ARBA00022679"/>
    </source>
</evidence>
<evidence type="ECO:0000259" key="4">
    <source>
        <dbReference type="Pfam" id="PF07804"/>
    </source>
</evidence>
<evidence type="ECO:0000313" key="6">
    <source>
        <dbReference type="Proteomes" id="UP000249239"/>
    </source>
</evidence>
<keyword evidence="3 5" id="KW-0418">Kinase</keyword>
<dbReference type="PANTHER" id="PTHR37419">
    <property type="entry name" value="SERINE/THREONINE-PROTEIN KINASE TOXIN HIPA"/>
    <property type="match status" value="1"/>
</dbReference>
<protein>
    <submittedName>
        <fullName evidence="5">Serine/threonine-protein kinase HipA</fullName>
    </submittedName>
</protein>
<dbReference type="Gene3D" id="1.10.1070.20">
    <property type="match status" value="1"/>
</dbReference>
<keyword evidence="6" id="KW-1185">Reference proteome</keyword>
<dbReference type="Proteomes" id="UP000249239">
    <property type="component" value="Unassembled WGS sequence"/>
</dbReference>
<evidence type="ECO:0000256" key="1">
    <source>
        <dbReference type="ARBA" id="ARBA00010164"/>
    </source>
</evidence>
<proteinExistence type="inferred from homology"/>
<comment type="caution">
    <text evidence="5">The sequence shown here is derived from an EMBL/GenBank/DDBJ whole genome shotgun (WGS) entry which is preliminary data.</text>
</comment>
<dbReference type="AlphaFoldDB" id="A0A2W7N659"/>
<gene>
    <name evidence="5" type="ORF">LX69_02936</name>
</gene>
<dbReference type="EMBL" id="QKZK01000032">
    <property type="protein sequence ID" value="PZX12344.1"/>
    <property type="molecule type" value="Genomic_DNA"/>
</dbReference>
<feature type="domain" description="HipA-like C-terminal" evidence="4">
    <location>
        <begin position="187"/>
        <end position="400"/>
    </location>
</feature>
<dbReference type="InterPro" id="IPR052028">
    <property type="entry name" value="HipA_Ser/Thr_kinase"/>
</dbReference>
<dbReference type="GO" id="GO:0005829">
    <property type="term" value="C:cytosol"/>
    <property type="evidence" value="ECO:0007669"/>
    <property type="project" value="TreeGrafter"/>
</dbReference>
<dbReference type="InterPro" id="IPR012893">
    <property type="entry name" value="HipA-like_C"/>
</dbReference>
<comment type="similarity">
    <text evidence="1">Belongs to the HipA Ser/Thr kinase family.</text>
</comment>
<dbReference type="GO" id="GO:0004674">
    <property type="term" value="F:protein serine/threonine kinase activity"/>
    <property type="evidence" value="ECO:0007669"/>
    <property type="project" value="TreeGrafter"/>
</dbReference>
<keyword evidence="2" id="KW-0808">Transferase</keyword>
<dbReference type="Pfam" id="PF07804">
    <property type="entry name" value="HipA_C"/>
    <property type="match status" value="1"/>
</dbReference>
<accession>A0A2W7N659</accession>
<name>A0A2W7N659_9BACT</name>
<evidence type="ECO:0000313" key="5">
    <source>
        <dbReference type="EMBL" id="PZX12344.1"/>
    </source>
</evidence>